<dbReference type="AlphaFoldDB" id="A0A9P4TRI2"/>
<sequence>MTNRLNPQAEVTSMEAIAVRMTGKLSQVLLLRACLDVATYSNPENRNAQTVSEMQLMHDAHTSGRMSNHGSQSGQENSIQCPHCKEDTVVHTNSTTPTKSSTFPTNAIPPDRGMSTDMTQSKQPNFIWCARCEIWITLPSANATIPTESPVANTNDAPTDGGNMAPAMVQGDQYSIACQYCGKVMRGAHAKGNLTRHQKSRDCTSPNMRRKYICELCGKPYQRSDALKKHMHKRHST</sequence>
<dbReference type="InterPro" id="IPR013087">
    <property type="entry name" value="Znf_C2H2_type"/>
</dbReference>
<dbReference type="Gene3D" id="3.30.160.60">
    <property type="entry name" value="Classic Zinc Finger"/>
    <property type="match status" value="1"/>
</dbReference>
<dbReference type="Proteomes" id="UP000800093">
    <property type="component" value="Unassembled WGS sequence"/>
</dbReference>
<proteinExistence type="predicted"/>
<dbReference type="InterPro" id="IPR036236">
    <property type="entry name" value="Znf_C2H2_sf"/>
</dbReference>
<evidence type="ECO:0000259" key="3">
    <source>
        <dbReference type="PROSITE" id="PS50157"/>
    </source>
</evidence>
<dbReference type="SUPFAM" id="SSF57667">
    <property type="entry name" value="beta-beta-alpha zinc fingers"/>
    <property type="match status" value="1"/>
</dbReference>
<evidence type="ECO:0000313" key="4">
    <source>
        <dbReference type="EMBL" id="KAF2270385.1"/>
    </source>
</evidence>
<accession>A0A9P4TRI2</accession>
<protein>
    <recommendedName>
        <fullName evidence="3">C2H2-type domain-containing protein</fullName>
    </recommendedName>
</protein>
<keyword evidence="1" id="KW-0862">Zinc</keyword>
<reference evidence="5" key="1">
    <citation type="journal article" date="2020" name="Stud. Mycol.">
        <title>101 Dothideomycetes genomes: A test case for predicting lifestyles and emergence of pathogens.</title>
        <authorList>
            <person name="Haridas S."/>
            <person name="Albert R."/>
            <person name="Binder M."/>
            <person name="Bloem J."/>
            <person name="LaButti K."/>
            <person name="Salamov A."/>
            <person name="Andreopoulos B."/>
            <person name="Baker S."/>
            <person name="Barry K."/>
            <person name="Bills G."/>
            <person name="Bluhm B."/>
            <person name="Cannon C."/>
            <person name="Castanera R."/>
            <person name="Culley D."/>
            <person name="Daum C."/>
            <person name="Ezra D."/>
            <person name="Gonzalez J."/>
            <person name="Henrissat B."/>
            <person name="Kuo A."/>
            <person name="Liang C."/>
            <person name="Lipzen A."/>
            <person name="Lutzoni F."/>
            <person name="Magnuson J."/>
            <person name="Mondo S."/>
            <person name="Nolan M."/>
            <person name="Ohm R."/>
            <person name="Pangilinan J."/>
            <person name="Park H.-J."/>
            <person name="Ramirez L."/>
            <person name="Alfaro M."/>
            <person name="Sun H."/>
            <person name="Tritt A."/>
            <person name="Yoshinaga Y."/>
            <person name="Zwiers L.-H."/>
            <person name="Turgeon B."/>
            <person name="Goodwin S."/>
            <person name="Spatafora J."/>
            <person name="Crous P."/>
            <person name="Grigoriev I."/>
        </authorList>
    </citation>
    <scope>NUCLEOTIDE SEQUENCE [LARGE SCALE GENOMIC DNA]</scope>
    <source>
        <strain evidence="5">CBS 304.66</strain>
    </source>
</reference>
<dbReference type="GO" id="GO:0008270">
    <property type="term" value="F:zinc ion binding"/>
    <property type="evidence" value="ECO:0007669"/>
    <property type="project" value="UniProtKB-KW"/>
</dbReference>
<keyword evidence="1" id="KW-0863">Zinc-finger</keyword>
<dbReference type="EMBL" id="ML986579">
    <property type="protein sequence ID" value="KAF2270385.1"/>
    <property type="molecule type" value="Genomic_DNA"/>
</dbReference>
<evidence type="ECO:0000313" key="5">
    <source>
        <dbReference type="Proteomes" id="UP000800093"/>
    </source>
</evidence>
<dbReference type="OrthoDB" id="6365676at2759"/>
<keyword evidence="1" id="KW-0479">Metal-binding</keyword>
<feature type="domain" description="C2H2-type" evidence="3">
    <location>
        <begin position="212"/>
        <end position="237"/>
    </location>
</feature>
<evidence type="ECO:0000256" key="2">
    <source>
        <dbReference type="SAM" id="MobiDB-lite"/>
    </source>
</evidence>
<keyword evidence="5" id="KW-1185">Reference proteome</keyword>
<dbReference type="PROSITE" id="PS00028">
    <property type="entry name" value="ZINC_FINGER_C2H2_1"/>
    <property type="match status" value="1"/>
</dbReference>
<feature type="region of interest" description="Disordered" evidence="2">
    <location>
        <begin position="90"/>
        <end position="111"/>
    </location>
</feature>
<dbReference type="SMART" id="SM00355">
    <property type="entry name" value="ZnF_C2H2"/>
    <property type="match status" value="1"/>
</dbReference>
<comment type="caution">
    <text evidence="4">The sequence shown here is derived from an EMBL/GenBank/DDBJ whole genome shotgun (WGS) entry which is preliminary data.</text>
</comment>
<organism evidence="4 5">
    <name type="scientific">Lojkania enalia</name>
    <dbReference type="NCBI Taxonomy" id="147567"/>
    <lineage>
        <taxon>Eukaryota</taxon>
        <taxon>Fungi</taxon>
        <taxon>Dikarya</taxon>
        <taxon>Ascomycota</taxon>
        <taxon>Pezizomycotina</taxon>
        <taxon>Dothideomycetes</taxon>
        <taxon>Pleosporomycetidae</taxon>
        <taxon>Pleosporales</taxon>
        <taxon>Pleosporales incertae sedis</taxon>
        <taxon>Lojkania</taxon>
    </lineage>
</organism>
<dbReference type="PROSITE" id="PS50157">
    <property type="entry name" value="ZINC_FINGER_C2H2_2"/>
    <property type="match status" value="1"/>
</dbReference>
<feature type="compositionally biased region" description="Low complexity" evidence="2">
    <location>
        <begin position="92"/>
        <end position="106"/>
    </location>
</feature>
<gene>
    <name evidence="4" type="ORF">CC78DRAFT_131438</name>
</gene>
<name>A0A9P4TRI2_9PLEO</name>
<evidence type="ECO:0000256" key="1">
    <source>
        <dbReference type="PROSITE-ProRule" id="PRU00042"/>
    </source>
</evidence>